<feature type="domain" description="DUF1996" evidence="3">
    <location>
        <begin position="34"/>
        <end position="292"/>
    </location>
</feature>
<dbReference type="Proteomes" id="UP001583172">
    <property type="component" value="Unassembled WGS sequence"/>
</dbReference>
<proteinExistence type="predicted"/>
<evidence type="ECO:0000313" key="4">
    <source>
        <dbReference type="EMBL" id="KAL1839072.1"/>
    </source>
</evidence>
<sequence>MKSSISLAILSSLGGAHAFWRMECRGRVGLARLDPLVDPGTLSQHVHAIHGSSGFSESSTYEDLVNADCTSCAVLEDKSVYWAPSLYFHHADGRFEEVGQEGGMLAYYLLFEDRKDEGKGIKAFPNDFRMIAGDSSRRNYSVAGLDHRLPDPPMALWGLLGQTTQEALRQRAIGFNCLHYGKGDNEATLWRHYMPDKSYIDQNCQNGVRFEIAFPSCWNGRDISSPDHKSHVAYPDQVMDGRCPEGFDVKLPTLLYETIWKTYDFAGLPGEFVISNGDPLGFGYHADFISGWDVNFLQQAVNQCRDDSGSIYACPLFTIQDESEQKKCKLPDLPSIASEKVSGVIGNSLPGGVTIQRGPEPARKPAVEAPQFVPAGAPSPNDLPGGVFQEIEAATSVQVVEAAEVPEPTPEVPSPTPEPPEPSDPPVPEGYELVRTDYVTDGRTVSKIVVIETVETIMMTTETVTVTVSPTGNARRDVHGHQHHHNHRRHRHGHGMRHAS</sequence>
<accession>A0ABR3VC47</accession>
<evidence type="ECO:0000256" key="2">
    <source>
        <dbReference type="SAM" id="SignalP"/>
    </source>
</evidence>
<keyword evidence="5" id="KW-1185">Reference proteome</keyword>
<evidence type="ECO:0000259" key="3">
    <source>
        <dbReference type="Pfam" id="PF09362"/>
    </source>
</evidence>
<dbReference type="EMBL" id="JAZGSY010000177">
    <property type="protein sequence ID" value="KAL1839072.1"/>
    <property type="molecule type" value="Genomic_DNA"/>
</dbReference>
<organism evidence="4 5">
    <name type="scientific">Humicola insolens</name>
    <name type="common">Soft-rot fungus</name>
    <dbReference type="NCBI Taxonomy" id="85995"/>
    <lineage>
        <taxon>Eukaryota</taxon>
        <taxon>Fungi</taxon>
        <taxon>Dikarya</taxon>
        <taxon>Ascomycota</taxon>
        <taxon>Pezizomycotina</taxon>
        <taxon>Sordariomycetes</taxon>
        <taxon>Sordariomycetidae</taxon>
        <taxon>Sordariales</taxon>
        <taxon>Chaetomiaceae</taxon>
        <taxon>Mycothermus</taxon>
    </lineage>
</organism>
<name>A0ABR3VC47_HUMIN</name>
<dbReference type="PANTHER" id="PTHR43662">
    <property type="match status" value="1"/>
</dbReference>
<gene>
    <name evidence="4" type="ORF">VTJ49DRAFT_1902</name>
</gene>
<feature type="compositionally biased region" description="Basic residues" evidence="1">
    <location>
        <begin position="481"/>
        <end position="500"/>
    </location>
</feature>
<feature type="region of interest" description="Disordered" evidence="1">
    <location>
        <begin position="403"/>
        <end position="431"/>
    </location>
</feature>
<dbReference type="PANTHER" id="PTHR43662:SF7">
    <property type="entry name" value="DUF1996 DOMAIN-CONTAINING PROTEIN"/>
    <property type="match status" value="1"/>
</dbReference>
<feature type="chain" id="PRO_5047129199" description="DUF1996 domain-containing protein" evidence="2">
    <location>
        <begin position="19"/>
        <end position="500"/>
    </location>
</feature>
<feature type="compositionally biased region" description="Pro residues" evidence="1">
    <location>
        <begin position="407"/>
        <end position="428"/>
    </location>
</feature>
<reference evidence="4 5" key="1">
    <citation type="journal article" date="2024" name="Commun. Biol.">
        <title>Comparative genomic analysis of thermophilic fungi reveals convergent evolutionary adaptations and gene losses.</title>
        <authorList>
            <person name="Steindorff A.S."/>
            <person name="Aguilar-Pontes M.V."/>
            <person name="Robinson A.J."/>
            <person name="Andreopoulos B."/>
            <person name="LaButti K."/>
            <person name="Kuo A."/>
            <person name="Mondo S."/>
            <person name="Riley R."/>
            <person name="Otillar R."/>
            <person name="Haridas S."/>
            <person name="Lipzen A."/>
            <person name="Grimwood J."/>
            <person name="Schmutz J."/>
            <person name="Clum A."/>
            <person name="Reid I.D."/>
            <person name="Moisan M.C."/>
            <person name="Butler G."/>
            <person name="Nguyen T.T.M."/>
            <person name="Dewar K."/>
            <person name="Conant G."/>
            <person name="Drula E."/>
            <person name="Henrissat B."/>
            <person name="Hansel C."/>
            <person name="Singer S."/>
            <person name="Hutchinson M.I."/>
            <person name="de Vries R.P."/>
            <person name="Natvig D.O."/>
            <person name="Powell A.J."/>
            <person name="Tsang A."/>
            <person name="Grigoriev I.V."/>
        </authorList>
    </citation>
    <scope>NUCLEOTIDE SEQUENCE [LARGE SCALE GENOMIC DNA]</scope>
    <source>
        <strain evidence="4 5">CBS 620.91</strain>
    </source>
</reference>
<feature type="region of interest" description="Disordered" evidence="1">
    <location>
        <begin position="469"/>
        <end position="500"/>
    </location>
</feature>
<protein>
    <recommendedName>
        <fullName evidence="3">DUF1996 domain-containing protein</fullName>
    </recommendedName>
</protein>
<evidence type="ECO:0000256" key="1">
    <source>
        <dbReference type="SAM" id="MobiDB-lite"/>
    </source>
</evidence>
<comment type="caution">
    <text evidence="4">The sequence shown here is derived from an EMBL/GenBank/DDBJ whole genome shotgun (WGS) entry which is preliminary data.</text>
</comment>
<dbReference type="Pfam" id="PF09362">
    <property type="entry name" value="DUF1996"/>
    <property type="match status" value="1"/>
</dbReference>
<evidence type="ECO:0000313" key="5">
    <source>
        <dbReference type="Proteomes" id="UP001583172"/>
    </source>
</evidence>
<keyword evidence="2" id="KW-0732">Signal</keyword>
<dbReference type="InterPro" id="IPR018535">
    <property type="entry name" value="DUF1996"/>
</dbReference>
<feature type="signal peptide" evidence="2">
    <location>
        <begin position="1"/>
        <end position="18"/>
    </location>
</feature>